<gene>
    <name evidence="4" type="ORF">PATL70BA_2723</name>
</gene>
<dbReference type="OrthoDB" id="9765462at2"/>
<dbReference type="InterPro" id="IPR006680">
    <property type="entry name" value="Amidohydro-rel"/>
</dbReference>
<accession>A0A3P7S194</accession>
<dbReference type="InterPro" id="IPR032466">
    <property type="entry name" value="Metal_Hydrolase"/>
</dbReference>
<dbReference type="Gene3D" id="3.20.20.140">
    <property type="entry name" value="Metal-dependent hydrolases"/>
    <property type="match status" value="1"/>
</dbReference>
<comment type="cofactor">
    <cofactor evidence="1">
        <name>Zn(2+)</name>
        <dbReference type="ChEBI" id="CHEBI:29105"/>
    </cofactor>
</comment>
<dbReference type="GO" id="GO:0016812">
    <property type="term" value="F:hydrolase activity, acting on carbon-nitrogen (but not peptide) bonds, in cyclic amides"/>
    <property type="evidence" value="ECO:0007669"/>
    <property type="project" value="TreeGrafter"/>
</dbReference>
<dbReference type="AlphaFoldDB" id="A0A3P7S194"/>
<dbReference type="RefSeq" id="WP_125137737.1">
    <property type="nucleotide sequence ID" value="NZ_LR130778.1"/>
</dbReference>
<feature type="domain" description="Amidohydrolase-related" evidence="3">
    <location>
        <begin position="49"/>
        <end position="414"/>
    </location>
</feature>
<dbReference type="Proteomes" id="UP000279029">
    <property type="component" value="Chromosome"/>
</dbReference>
<evidence type="ECO:0000256" key="1">
    <source>
        <dbReference type="ARBA" id="ARBA00001947"/>
    </source>
</evidence>
<evidence type="ECO:0000256" key="2">
    <source>
        <dbReference type="ARBA" id="ARBA00008829"/>
    </source>
</evidence>
<dbReference type="PANTHER" id="PTHR11647:SF1">
    <property type="entry name" value="COLLAPSIN RESPONSE MEDIATOR PROTEIN"/>
    <property type="match status" value="1"/>
</dbReference>
<keyword evidence="5" id="KW-1185">Reference proteome</keyword>
<evidence type="ECO:0000313" key="4">
    <source>
        <dbReference type="EMBL" id="VDN48626.1"/>
    </source>
</evidence>
<dbReference type="InterPro" id="IPR011059">
    <property type="entry name" value="Metal-dep_hydrolase_composite"/>
</dbReference>
<dbReference type="Gene3D" id="2.30.40.10">
    <property type="entry name" value="Urease, subunit C, domain 1"/>
    <property type="match status" value="1"/>
</dbReference>
<name>A0A3P7S194_9FIRM</name>
<evidence type="ECO:0000313" key="5">
    <source>
        <dbReference type="Proteomes" id="UP000279029"/>
    </source>
</evidence>
<dbReference type="Pfam" id="PF01979">
    <property type="entry name" value="Amidohydro_1"/>
    <property type="match status" value="1"/>
</dbReference>
<organism evidence="4 5">
    <name type="scientific">Petrocella atlantisensis</name>
    <dbReference type="NCBI Taxonomy" id="2173034"/>
    <lineage>
        <taxon>Bacteria</taxon>
        <taxon>Bacillati</taxon>
        <taxon>Bacillota</taxon>
        <taxon>Clostridia</taxon>
        <taxon>Lachnospirales</taxon>
        <taxon>Vallitaleaceae</taxon>
        <taxon>Petrocella</taxon>
    </lineage>
</organism>
<dbReference type="GO" id="GO:0005829">
    <property type="term" value="C:cytosol"/>
    <property type="evidence" value="ECO:0007669"/>
    <property type="project" value="TreeGrafter"/>
</dbReference>
<proteinExistence type="inferred from homology"/>
<dbReference type="SUPFAM" id="SSF51556">
    <property type="entry name" value="Metallo-dependent hydrolases"/>
    <property type="match status" value="1"/>
</dbReference>
<dbReference type="EMBL" id="LR130778">
    <property type="protein sequence ID" value="VDN48626.1"/>
    <property type="molecule type" value="Genomic_DNA"/>
</dbReference>
<sequence>MYDLAILNGQLYIEGSLKKQHLYINGDHIVAISDELHQAREVYDATDRWVMPGLIDPHVHFELNCGKYTSADDFYTGSIAAAYGGITTVIDFLDPISTEKELEKAFNDRNQLASKSMIDYRFHVTVKDPVNQVKPIVETMKTLGLNSIKLFTTYSDSGRRTYDGEIVELLKLSREEAFIVLAHIEKDESITMEPSYTAADLTISRPEMAETEEALKLATLAKETDGQLYMVHVSSGNTLEALIKEFPDILGKNLYLESCPHYFEFNEERFEGSQGHLYTMAPPLRSEASREKLVNGFDYLHTIATDHCPFTERQKKQKQLLGMPLGIGGVEHSFSLMATRYGIKAIEKMSTMPAKIFGLYPKKGSLDVGTDADIAIYNPHMTHKIETDHSKAGYTVYKDLEVNGQIETTLCKGQFIIKNNSLVIGSVGHFIG</sequence>
<dbReference type="InterPro" id="IPR050378">
    <property type="entry name" value="Metallo-dep_Hydrolases_sf"/>
</dbReference>
<evidence type="ECO:0000259" key="3">
    <source>
        <dbReference type="Pfam" id="PF01979"/>
    </source>
</evidence>
<protein>
    <submittedName>
        <fullName evidence="4">Dihydropyrimidinase</fullName>
    </submittedName>
</protein>
<dbReference type="KEGG" id="cbar:PATL70BA_2723"/>
<dbReference type="FunFam" id="3.20.20.140:FF:000174">
    <property type="entry name" value="Dihydropyrimidinase-related protein 2"/>
    <property type="match status" value="1"/>
</dbReference>
<comment type="similarity">
    <text evidence="2">Belongs to the metallo-dependent hydrolases superfamily. Hydantoinase/dihydropyrimidinase family.</text>
</comment>
<dbReference type="PANTHER" id="PTHR11647">
    <property type="entry name" value="HYDRANTOINASE/DIHYDROPYRIMIDINASE FAMILY MEMBER"/>
    <property type="match status" value="1"/>
</dbReference>
<dbReference type="SUPFAM" id="SSF51338">
    <property type="entry name" value="Composite domain of metallo-dependent hydrolases"/>
    <property type="match status" value="1"/>
</dbReference>
<reference evidence="4 5" key="1">
    <citation type="submission" date="2018-09" db="EMBL/GenBank/DDBJ databases">
        <authorList>
            <person name="Postec A."/>
        </authorList>
    </citation>
    <scope>NUCLEOTIDE SEQUENCE [LARGE SCALE GENOMIC DNA]</scope>
    <source>
        <strain evidence="4">70B-A</strain>
    </source>
</reference>